<feature type="transmembrane region" description="Helical" evidence="1">
    <location>
        <begin position="6"/>
        <end position="29"/>
    </location>
</feature>
<dbReference type="EMBL" id="JAQJAC010000010">
    <property type="protein sequence ID" value="KAJ5569149.1"/>
    <property type="molecule type" value="Genomic_DNA"/>
</dbReference>
<evidence type="ECO:0000256" key="1">
    <source>
        <dbReference type="SAM" id="Phobius"/>
    </source>
</evidence>
<comment type="caution">
    <text evidence="2">The sequence shown here is derived from an EMBL/GenBank/DDBJ whole genome shotgun (WGS) entry which is preliminary data.</text>
</comment>
<keyword evidence="1" id="KW-0812">Transmembrane</keyword>
<protein>
    <submittedName>
        <fullName evidence="2">Uncharacterized protein</fullName>
    </submittedName>
</protein>
<proteinExistence type="predicted"/>
<sequence length="151" mass="16462">MIITRAFSLTNFVIASWALCFQAYVLYPWHHKLEDDFKKINSSTYAYLKKMKKLALGPVLAGSQGAGADLFLLPPYYSIVGAKVLGSVLSTDPRQIVQSGYSFGSYGNQLLDLAKSSIACKLFLFVHGNQENDIAAIGCGSAVTVVWMEAV</sequence>
<gene>
    <name evidence="2" type="ORF">N7450_011635</name>
</gene>
<evidence type="ECO:0000313" key="2">
    <source>
        <dbReference type="EMBL" id="KAJ5569149.1"/>
    </source>
</evidence>
<dbReference type="PANTHER" id="PTHR40135:SF1">
    <property type="entry name" value="MITOCHONDRIAL PHOSPHATE CARRIER PROTEIN"/>
    <property type="match status" value="1"/>
</dbReference>
<keyword evidence="1" id="KW-1133">Transmembrane helix</keyword>
<dbReference type="AlphaFoldDB" id="A0AAD6GNU7"/>
<keyword evidence="1" id="KW-0472">Membrane</keyword>
<organism evidence="2 3">
    <name type="scientific">Penicillium hetheringtonii</name>
    <dbReference type="NCBI Taxonomy" id="911720"/>
    <lineage>
        <taxon>Eukaryota</taxon>
        <taxon>Fungi</taxon>
        <taxon>Dikarya</taxon>
        <taxon>Ascomycota</taxon>
        <taxon>Pezizomycotina</taxon>
        <taxon>Eurotiomycetes</taxon>
        <taxon>Eurotiomycetidae</taxon>
        <taxon>Eurotiales</taxon>
        <taxon>Aspergillaceae</taxon>
        <taxon>Penicillium</taxon>
    </lineage>
</organism>
<keyword evidence="3" id="KW-1185">Reference proteome</keyword>
<reference evidence="2 3" key="1">
    <citation type="journal article" date="2023" name="IMA Fungus">
        <title>Comparative genomic study of the Penicillium genus elucidates a diverse pangenome and 15 lateral gene transfer events.</title>
        <authorList>
            <person name="Petersen C."/>
            <person name="Sorensen T."/>
            <person name="Nielsen M.R."/>
            <person name="Sondergaard T.E."/>
            <person name="Sorensen J.L."/>
            <person name="Fitzpatrick D.A."/>
            <person name="Frisvad J.C."/>
            <person name="Nielsen K.L."/>
        </authorList>
    </citation>
    <scope>NUCLEOTIDE SEQUENCE [LARGE SCALE GENOMIC DNA]</scope>
    <source>
        <strain evidence="2 3">IBT 29057</strain>
    </source>
</reference>
<dbReference type="Proteomes" id="UP001216150">
    <property type="component" value="Unassembled WGS sequence"/>
</dbReference>
<evidence type="ECO:0000313" key="3">
    <source>
        <dbReference type="Proteomes" id="UP001216150"/>
    </source>
</evidence>
<accession>A0AAD6GNU7</accession>
<dbReference type="PANTHER" id="PTHR40135">
    <property type="entry name" value="MITOCHONDRIAL PHOSPHATE CARRIER PROTEIN"/>
    <property type="match status" value="1"/>
</dbReference>
<name>A0AAD6GNU7_9EURO</name>